<sequence>MRWMAGRTVAGHKVLITGAARGLGAALARQLSAAGAHVALLGLEPELLAEVAAECDNAPWRYCDVADPAQVKRVIDALAGELGGIDSLVVNAGIAKQMPMVGGDASVLEETLAVNVLGLAYCVQSAGPYVARPGGYVLVMSSVSVAVQLPLAGAYSASAAAVESLGCTLRAELRHTGAKVGITYFAEIDTDLTGRGFGTAAAHTVLGKTSLTGVTPVGPAVDAMERAIRRRRRSVVAPWWVWFALPVRPLSQWVLRCVLGNRVERAITIARTEDPPFTTAQPARARRMERQT</sequence>
<dbReference type="InterPro" id="IPR057326">
    <property type="entry name" value="KR_dom"/>
</dbReference>
<organism evidence="4 5">
    <name type="scientific">Nocardia camponoti</name>
    <dbReference type="NCBI Taxonomy" id="1616106"/>
    <lineage>
        <taxon>Bacteria</taxon>
        <taxon>Bacillati</taxon>
        <taxon>Actinomycetota</taxon>
        <taxon>Actinomycetes</taxon>
        <taxon>Mycobacteriales</taxon>
        <taxon>Nocardiaceae</taxon>
        <taxon>Nocardia</taxon>
    </lineage>
</organism>
<keyword evidence="2" id="KW-0560">Oxidoreductase</keyword>
<dbReference type="PANTHER" id="PTHR44196:SF1">
    <property type="entry name" value="DEHYDROGENASE_REDUCTASE SDR FAMILY MEMBER 7B"/>
    <property type="match status" value="1"/>
</dbReference>
<dbReference type="GO" id="GO:0016491">
    <property type="term" value="F:oxidoreductase activity"/>
    <property type="evidence" value="ECO:0007669"/>
    <property type="project" value="UniProtKB-KW"/>
</dbReference>
<dbReference type="Pfam" id="PF00106">
    <property type="entry name" value="adh_short"/>
    <property type="match status" value="1"/>
</dbReference>
<dbReference type="SMART" id="SM00822">
    <property type="entry name" value="PKS_KR"/>
    <property type="match status" value="1"/>
</dbReference>
<dbReference type="SUPFAM" id="SSF51735">
    <property type="entry name" value="NAD(P)-binding Rossmann-fold domains"/>
    <property type="match status" value="1"/>
</dbReference>
<keyword evidence="5" id="KW-1185">Reference proteome</keyword>
<reference evidence="4" key="1">
    <citation type="journal article" date="2014" name="Int. J. Syst. Evol. Microbiol.">
        <title>Complete genome sequence of Corynebacterium casei LMG S-19264T (=DSM 44701T), isolated from a smear-ripened cheese.</title>
        <authorList>
            <consortium name="US DOE Joint Genome Institute (JGI-PGF)"/>
            <person name="Walter F."/>
            <person name="Albersmeier A."/>
            <person name="Kalinowski J."/>
            <person name="Ruckert C."/>
        </authorList>
    </citation>
    <scope>NUCLEOTIDE SEQUENCE</scope>
    <source>
        <strain evidence="4">CGMCC 4.7278</strain>
    </source>
</reference>
<protein>
    <recommendedName>
        <fullName evidence="3">Ketoreductase domain-containing protein</fullName>
    </recommendedName>
</protein>
<evidence type="ECO:0000256" key="2">
    <source>
        <dbReference type="ARBA" id="ARBA00023002"/>
    </source>
</evidence>
<dbReference type="AlphaFoldDB" id="A0A917VAA0"/>
<reference evidence="4" key="2">
    <citation type="submission" date="2020-09" db="EMBL/GenBank/DDBJ databases">
        <authorList>
            <person name="Sun Q."/>
            <person name="Zhou Y."/>
        </authorList>
    </citation>
    <scope>NUCLEOTIDE SEQUENCE</scope>
    <source>
        <strain evidence="4">CGMCC 4.7278</strain>
    </source>
</reference>
<comment type="caution">
    <text evidence="4">The sequence shown here is derived from an EMBL/GenBank/DDBJ whole genome shotgun (WGS) entry which is preliminary data.</text>
</comment>
<dbReference type="Gene3D" id="3.40.50.720">
    <property type="entry name" value="NAD(P)-binding Rossmann-like Domain"/>
    <property type="match status" value="1"/>
</dbReference>
<gene>
    <name evidence="4" type="ORF">GCM10011591_28890</name>
</gene>
<name>A0A917VAA0_9NOCA</name>
<dbReference type="InterPro" id="IPR002347">
    <property type="entry name" value="SDR_fam"/>
</dbReference>
<dbReference type="PANTHER" id="PTHR44196">
    <property type="entry name" value="DEHYDROGENASE/REDUCTASE SDR FAMILY MEMBER 7B"/>
    <property type="match status" value="1"/>
</dbReference>
<dbReference type="InterPro" id="IPR036291">
    <property type="entry name" value="NAD(P)-bd_dom_sf"/>
</dbReference>
<evidence type="ECO:0000259" key="3">
    <source>
        <dbReference type="SMART" id="SM00822"/>
    </source>
</evidence>
<dbReference type="GO" id="GO:0016020">
    <property type="term" value="C:membrane"/>
    <property type="evidence" value="ECO:0007669"/>
    <property type="project" value="TreeGrafter"/>
</dbReference>
<dbReference type="Proteomes" id="UP000612956">
    <property type="component" value="Unassembled WGS sequence"/>
</dbReference>
<evidence type="ECO:0000313" key="4">
    <source>
        <dbReference type="EMBL" id="GGK55167.1"/>
    </source>
</evidence>
<feature type="domain" description="Ketoreductase" evidence="3">
    <location>
        <begin position="12"/>
        <end position="188"/>
    </location>
</feature>
<proteinExistence type="inferred from homology"/>
<comment type="similarity">
    <text evidence="1">Belongs to the short-chain dehydrogenases/reductases (SDR) family.</text>
</comment>
<evidence type="ECO:0000313" key="5">
    <source>
        <dbReference type="Proteomes" id="UP000612956"/>
    </source>
</evidence>
<dbReference type="PRINTS" id="PR00081">
    <property type="entry name" value="GDHRDH"/>
</dbReference>
<accession>A0A917VAA0</accession>
<dbReference type="EMBL" id="BMMW01000002">
    <property type="protein sequence ID" value="GGK55167.1"/>
    <property type="molecule type" value="Genomic_DNA"/>
</dbReference>
<evidence type="ECO:0000256" key="1">
    <source>
        <dbReference type="ARBA" id="ARBA00006484"/>
    </source>
</evidence>